<evidence type="ECO:0000313" key="1">
    <source>
        <dbReference type="EMBL" id="EDR01094.1"/>
    </source>
</evidence>
<dbReference type="HOGENOM" id="CLU_2942174_0_0_1"/>
<sequence>MSNTAPPISAPHHIGTIRTSRFRHTIWKHHMRLSEKRLNISLLFQYLSVLTSTYTISRLL</sequence>
<reference evidence="1 2" key="1">
    <citation type="journal article" date="2008" name="Nature">
        <title>The genome of Laccaria bicolor provides insights into mycorrhizal symbiosis.</title>
        <authorList>
            <person name="Martin F."/>
            <person name="Aerts A."/>
            <person name="Ahren D."/>
            <person name="Brun A."/>
            <person name="Danchin E.G.J."/>
            <person name="Duchaussoy F."/>
            <person name="Gibon J."/>
            <person name="Kohler A."/>
            <person name="Lindquist E."/>
            <person name="Pereda V."/>
            <person name="Salamov A."/>
            <person name="Shapiro H.J."/>
            <person name="Wuyts J."/>
            <person name="Blaudez D."/>
            <person name="Buee M."/>
            <person name="Brokstein P."/>
            <person name="Canbaeck B."/>
            <person name="Cohen D."/>
            <person name="Courty P.E."/>
            <person name="Coutinho P.M."/>
            <person name="Delaruelle C."/>
            <person name="Detter J.C."/>
            <person name="Deveau A."/>
            <person name="DiFazio S."/>
            <person name="Duplessis S."/>
            <person name="Fraissinet-Tachet L."/>
            <person name="Lucic E."/>
            <person name="Frey-Klett P."/>
            <person name="Fourrey C."/>
            <person name="Feussner I."/>
            <person name="Gay G."/>
            <person name="Grimwood J."/>
            <person name="Hoegger P.J."/>
            <person name="Jain P."/>
            <person name="Kilaru S."/>
            <person name="Labbe J."/>
            <person name="Lin Y.C."/>
            <person name="Legue V."/>
            <person name="Le Tacon F."/>
            <person name="Marmeisse R."/>
            <person name="Melayah D."/>
            <person name="Montanini B."/>
            <person name="Muratet M."/>
            <person name="Nehls U."/>
            <person name="Niculita-Hirzel H."/>
            <person name="Oudot-Le Secq M.P."/>
            <person name="Peter M."/>
            <person name="Quesneville H."/>
            <person name="Rajashekar B."/>
            <person name="Reich M."/>
            <person name="Rouhier N."/>
            <person name="Schmutz J."/>
            <person name="Yin T."/>
            <person name="Chalot M."/>
            <person name="Henrissat B."/>
            <person name="Kuees U."/>
            <person name="Lucas S."/>
            <person name="Van de Peer Y."/>
            <person name="Podila G.K."/>
            <person name="Polle A."/>
            <person name="Pukkila P.J."/>
            <person name="Richardson P.M."/>
            <person name="Rouze P."/>
            <person name="Sanders I.R."/>
            <person name="Stajich J.E."/>
            <person name="Tunlid A."/>
            <person name="Tuskan G."/>
            <person name="Grigoriev I.V."/>
        </authorList>
    </citation>
    <scope>NUCLEOTIDE SEQUENCE [LARGE SCALE GENOMIC DNA]</scope>
    <source>
        <strain evidence="2">S238N-H82 / ATCC MYA-4686</strain>
    </source>
</reference>
<name>B0DWI0_LACBS</name>
<dbReference type="InParanoid" id="B0DWI0"/>
<dbReference type="RefSeq" id="XP_001888313.1">
    <property type="nucleotide sequence ID" value="XM_001888278.1"/>
</dbReference>
<accession>B0DWI0</accession>
<keyword evidence="2" id="KW-1185">Reference proteome</keyword>
<dbReference type="KEGG" id="lbc:LACBIDRAFT_312611"/>
<dbReference type="Proteomes" id="UP000001194">
    <property type="component" value="Unassembled WGS sequence"/>
</dbReference>
<dbReference type="GeneID" id="6083908"/>
<evidence type="ECO:0000313" key="2">
    <source>
        <dbReference type="Proteomes" id="UP000001194"/>
    </source>
</evidence>
<dbReference type="AlphaFoldDB" id="B0DWI0"/>
<dbReference type="EMBL" id="DS547143">
    <property type="protein sequence ID" value="EDR01094.1"/>
    <property type="molecule type" value="Genomic_DNA"/>
</dbReference>
<gene>
    <name evidence="1" type="ORF">LACBIDRAFT_312611</name>
</gene>
<organism evidence="2">
    <name type="scientific">Laccaria bicolor (strain S238N-H82 / ATCC MYA-4686)</name>
    <name type="common">Bicoloured deceiver</name>
    <name type="synonym">Laccaria laccata var. bicolor</name>
    <dbReference type="NCBI Taxonomy" id="486041"/>
    <lineage>
        <taxon>Eukaryota</taxon>
        <taxon>Fungi</taxon>
        <taxon>Dikarya</taxon>
        <taxon>Basidiomycota</taxon>
        <taxon>Agaricomycotina</taxon>
        <taxon>Agaricomycetes</taxon>
        <taxon>Agaricomycetidae</taxon>
        <taxon>Agaricales</taxon>
        <taxon>Agaricineae</taxon>
        <taxon>Hydnangiaceae</taxon>
        <taxon>Laccaria</taxon>
    </lineage>
</organism>
<proteinExistence type="predicted"/>
<protein>
    <submittedName>
        <fullName evidence="1">Predicted protein</fullName>
    </submittedName>
</protein>